<evidence type="ECO:0000313" key="1">
    <source>
        <dbReference type="EMBL" id="KAK2026684.1"/>
    </source>
</evidence>
<organism evidence="1 2">
    <name type="scientific">Colletotrichum zoysiae</name>
    <dbReference type="NCBI Taxonomy" id="1216348"/>
    <lineage>
        <taxon>Eukaryota</taxon>
        <taxon>Fungi</taxon>
        <taxon>Dikarya</taxon>
        <taxon>Ascomycota</taxon>
        <taxon>Pezizomycotina</taxon>
        <taxon>Sordariomycetes</taxon>
        <taxon>Hypocreomycetidae</taxon>
        <taxon>Glomerellales</taxon>
        <taxon>Glomerellaceae</taxon>
        <taxon>Colletotrichum</taxon>
        <taxon>Colletotrichum graminicola species complex</taxon>
    </lineage>
</organism>
<accession>A0AAD9LZG0</accession>
<dbReference type="Proteomes" id="UP001232148">
    <property type="component" value="Unassembled WGS sequence"/>
</dbReference>
<dbReference type="AlphaFoldDB" id="A0AAD9LZG0"/>
<proteinExistence type="predicted"/>
<comment type="caution">
    <text evidence="1">The sequence shown here is derived from an EMBL/GenBank/DDBJ whole genome shotgun (WGS) entry which is preliminary data.</text>
</comment>
<keyword evidence="2" id="KW-1185">Reference proteome</keyword>
<reference evidence="1" key="1">
    <citation type="submission" date="2021-06" db="EMBL/GenBank/DDBJ databases">
        <title>Comparative genomics, transcriptomics and evolutionary studies reveal genomic signatures of adaptation to plant cell wall in hemibiotrophic fungi.</title>
        <authorList>
            <consortium name="DOE Joint Genome Institute"/>
            <person name="Baroncelli R."/>
            <person name="Diaz J.F."/>
            <person name="Benocci T."/>
            <person name="Peng M."/>
            <person name="Battaglia E."/>
            <person name="Haridas S."/>
            <person name="Andreopoulos W."/>
            <person name="Labutti K."/>
            <person name="Pangilinan J."/>
            <person name="Floch G.L."/>
            <person name="Makela M.R."/>
            <person name="Henrissat B."/>
            <person name="Grigoriev I.V."/>
            <person name="Crouch J.A."/>
            <person name="De Vries R.P."/>
            <person name="Sukno S.A."/>
            <person name="Thon M.R."/>
        </authorList>
    </citation>
    <scope>NUCLEOTIDE SEQUENCE</scope>
    <source>
        <strain evidence="1">MAFF235873</strain>
    </source>
</reference>
<protein>
    <submittedName>
        <fullName evidence="1">Uncharacterized protein</fullName>
    </submittedName>
</protein>
<evidence type="ECO:0000313" key="2">
    <source>
        <dbReference type="Proteomes" id="UP001232148"/>
    </source>
</evidence>
<gene>
    <name evidence="1" type="ORF">LX32DRAFT_13241</name>
</gene>
<dbReference type="EMBL" id="MU842909">
    <property type="protein sequence ID" value="KAK2026684.1"/>
    <property type="molecule type" value="Genomic_DNA"/>
</dbReference>
<name>A0AAD9LZG0_9PEZI</name>
<sequence length="129" mass="13628">MLADTLFGTPGRGAARGLSLFEGSSSGSVGWWALSKKTSSLFSAGWLGWAGLGIGRIQLCRAATPNEAGETGLAGWLNPQLGWCSLNRHKTHKRSSTEFRTTGQEVGWPVRSAPTGHGVMEGGVVLCRE</sequence>